<dbReference type="OrthoDB" id="8676692at2"/>
<protein>
    <submittedName>
        <fullName evidence="1">Uncharacterized protein</fullName>
    </submittedName>
</protein>
<name>A0A086B6Z7_9FLAO</name>
<evidence type="ECO:0000313" key="1">
    <source>
        <dbReference type="EMBL" id="KFF24711.1"/>
    </source>
</evidence>
<proteinExistence type="predicted"/>
<sequence length="81" mass="9671">MQKCKETYKTIEITDPGYEFPQIQVNYYKNKVKRLYNKEISFEKYGLGLHVVLNFMIKIGRGIAFRKKESSEFLVEIMIKN</sequence>
<dbReference type="KEGG" id="cpip:CJF12_19380"/>
<organism evidence="1 2">
    <name type="scientific">Chryseobacterium piperi</name>
    <dbReference type="NCBI Taxonomy" id="558152"/>
    <lineage>
        <taxon>Bacteria</taxon>
        <taxon>Pseudomonadati</taxon>
        <taxon>Bacteroidota</taxon>
        <taxon>Flavobacteriia</taxon>
        <taxon>Flavobacteriales</taxon>
        <taxon>Weeksellaceae</taxon>
        <taxon>Chryseobacterium group</taxon>
        <taxon>Chryseobacterium</taxon>
    </lineage>
</organism>
<accession>A0A086B6Z7</accession>
<gene>
    <name evidence="1" type="ORF">IQ37_13075</name>
</gene>
<dbReference type="RefSeq" id="WP_034685739.1">
    <property type="nucleotide sequence ID" value="NZ_CP023049.2"/>
</dbReference>
<reference evidence="1 2" key="1">
    <citation type="submission" date="2014-07" db="EMBL/GenBank/DDBJ databases">
        <title>Genome of Chryseobacterium piperi CTM.</title>
        <authorList>
            <person name="Pipes S.E."/>
            <person name="Stropko S.J."/>
            <person name="Newman J.D."/>
        </authorList>
    </citation>
    <scope>NUCLEOTIDE SEQUENCE [LARGE SCALE GENOMIC DNA]</scope>
    <source>
        <strain evidence="1 2">CTM</strain>
    </source>
</reference>
<dbReference type="Proteomes" id="UP000028709">
    <property type="component" value="Unassembled WGS sequence"/>
</dbReference>
<dbReference type="AlphaFoldDB" id="A0A086B6Z7"/>
<keyword evidence="2" id="KW-1185">Reference proteome</keyword>
<dbReference type="EMBL" id="JPRJ01000025">
    <property type="protein sequence ID" value="KFF24711.1"/>
    <property type="molecule type" value="Genomic_DNA"/>
</dbReference>
<dbReference type="STRING" id="558152.IQ37_13075"/>
<evidence type="ECO:0000313" key="2">
    <source>
        <dbReference type="Proteomes" id="UP000028709"/>
    </source>
</evidence>
<comment type="caution">
    <text evidence="1">The sequence shown here is derived from an EMBL/GenBank/DDBJ whole genome shotgun (WGS) entry which is preliminary data.</text>
</comment>